<dbReference type="AlphaFoldDB" id="A0A3P7RCH2"/>
<keyword evidence="2" id="KW-1185">Reference proteome</keyword>
<name>A0A3P7RCH2_DIBLA</name>
<evidence type="ECO:0000313" key="2">
    <source>
        <dbReference type="Proteomes" id="UP000281553"/>
    </source>
</evidence>
<organism evidence="1 2">
    <name type="scientific">Dibothriocephalus latus</name>
    <name type="common">Fish tapeworm</name>
    <name type="synonym">Diphyllobothrium latum</name>
    <dbReference type="NCBI Taxonomy" id="60516"/>
    <lineage>
        <taxon>Eukaryota</taxon>
        <taxon>Metazoa</taxon>
        <taxon>Spiralia</taxon>
        <taxon>Lophotrochozoa</taxon>
        <taxon>Platyhelminthes</taxon>
        <taxon>Cestoda</taxon>
        <taxon>Eucestoda</taxon>
        <taxon>Diphyllobothriidea</taxon>
        <taxon>Diphyllobothriidae</taxon>
        <taxon>Dibothriocephalus</taxon>
    </lineage>
</organism>
<dbReference type="Proteomes" id="UP000281553">
    <property type="component" value="Unassembled WGS sequence"/>
</dbReference>
<evidence type="ECO:0000313" key="1">
    <source>
        <dbReference type="EMBL" id="VDN41332.1"/>
    </source>
</evidence>
<accession>A0A3P7RCH2</accession>
<gene>
    <name evidence="1" type="ORF">DILT_LOCUS18517</name>
</gene>
<sequence>MRLHGRVEEPEFVLVEDMSDPNCDAVVLSTSLVLDFSMMEEEDVINASIKDLKVVACPFNRAYRAENTMNVSLFPSPPSLSSLR</sequence>
<dbReference type="OrthoDB" id="428159at2759"/>
<dbReference type="EMBL" id="UYRU01101087">
    <property type="protein sequence ID" value="VDN41332.1"/>
    <property type="molecule type" value="Genomic_DNA"/>
</dbReference>
<protein>
    <submittedName>
        <fullName evidence="1">Uncharacterized protein</fullName>
    </submittedName>
</protein>
<reference evidence="1 2" key="1">
    <citation type="submission" date="2018-11" db="EMBL/GenBank/DDBJ databases">
        <authorList>
            <consortium name="Pathogen Informatics"/>
        </authorList>
    </citation>
    <scope>NUCLEOTIDE SEQUENCE [LARGE SCALE GENOMIC DNA]</scope>
</reference>
<proteinExistence type="predicted"/>